<dbReference type="AlphaFoldDB" id="A0A316TQV6"/>
<keyword evidence="2" id="KW-1185">Reference proteome</keyword>
<accession>A0A316TQV6</accession>
<comment type="caution">
    <text evidence="1">The sequence shown here is derived from an EMBL/GenBank/DDBJ whole genome shotgun (WGS) entry which is preliminary data.</text>
</comment>
<dbReference type="EMBL" id="QGGB01000007">
    <property type="protein sequence ID" value="PWN06178.1"/>
    <property type="molecule type" value="Genomic_DNA"/>
</dbReference>
<evidence type="ECO:0000313" key="2">
    <source>
        <dbReference type="Proteomes" id="UP000245533"/>
    </source>
</evidence>
<evidence type="ECO:0000313" key="1">
    <source>
        <dbReference type="EMBL" id="PWN06178.1"/>
    </source>
</evidence>
<dbReference type="Proteomes" id="UP000245533">
    <property type="component" value="Unassembled WGS sequence"/>
</dbReference>
<organism evidence="1 2">
    <name type="scientific">Rhodohalobacter mucosus</name>
    <dbReference type="NCBI Taxonomy" id="2079485"/>
    <lineage>
        <taxon>Bacteria</taxon>
        <taxon>Pseudomonadati</taxon>
        <taxon>Balneolota</taxon>
        <taxon>Balneolia</taxon>
        <taxon>Balneolales</taxon>
        <taxon>Balneolaceae</taxon>
        <taxon>Rhodohalobacter</taxon>
    </lineage>
</organism>
<sequence>MCDICVNCFSINTEQFMSEEKYPPINVLNVVRGFANPSLRHHITPYRFETRKGEKHRIAQIRQVHRERVGKGFHYHYVVKTDSARYFHLVFDTSTISWKMVQEVDEMLFFNE</sequence>
<reference evidence="1 2" key="1">
    <citation type="submission" date="2018-05" db="EMBL/GenBank/DDBJ databases">
        <title>Rhodohalobacter halophilus gen. nov., sp. nov., a moderately halophilic member of the family Balneolaceae.</title>
        <authorList>
            <person name="Liu Z.-W."/>
        </authorList>
    </citation>
    <scope>NUCLEOTIDE SEQUENCE [LARGE SCALE GENOMIC DNA]</scope>
    <source>
        <strain evidence="1 2">8A47</strain>
    </source>
</reference>
<name>A0A316TQV6_9BACT</name>
<gene>
    <name evidence="1" type="ORF">DDZ15_10070</name>
</gene>
<protein>
    <submittedName>
        <fullName evidence="1">Uncharacterized protein</fullName>
    </submittedName>
</protein>
<proteinExistence type="predicted"/>